<dbReference type="Proteomes" id="UP001058074">
    <property type="component" value="Unassembled WGS sequence"/>
</dbReference>
<gene>
    <name evidence="1" type="ORF">rsdtw13_38420</name>
</gene>
<sequence>MKKKIQTTQIFRHIVQIVLFFLLPGLYILTFSELKNIYKMIISGNFHFLQAFPALIEFTTVIFATILLGRFFCGWFCAFGTYNDWIHLISKNIFKINYKVDEQLDAALKYVKYIILIIILVVSWSFGSTIFSSTSPWDTFAQITDFSYVLSNLTLGLILLALITVGAIFIERFFCRYLCPLGAVFSIISRFSIFKIRKPNEKCGKCRICTTNCSMGLPLYKMQQVRGGECINCLKCTEVCPRKNTNANLLGEDVNSNLASTVALATMVGLYGGNKLGASVLTKAGIASTTISSNASTAKTYKDGTYTGTGTGFRGATTKVSVTVSGGKITKIETVSNGDTPDFYERAINTISGEIISAQSASVDTVSGATFSSNGIIEAVQNALSQAESGTSSNNATTSDNSNSTNGNNTTNSTATPKVPYKDGTYIGTGTGFRGATTEMSVTVSGGKITKVETVSNGDTPDFYQRAINTVSQEIISTQSTSVDTVSGATFSSNGIIEAVQNALSKAASGSTSSNSTTTNDSAASNNSSSESNTQTNEQASKTEDSTSTESNDNNTTTNNNTANSNTTKSTTDSTSTTKSSLKNGTYTGTGTGFRGGTTKISVTVSGGKITKIDTISSEDTPRFYNGAISTISDEIISTQTASVDTVSGATYSSNGIIEAVQNALSQAK</sequence>
<protein>
    <submittedName>
        <fullName evidence="1">Uncharacterized protein</fullName>
    </submittedName>
</protein>
<organism evidence="1 2">
    <name type="scientific">Inconstantimicrobium mannanitabidum</name>
    <dbReference type="NCBI Taxonomy" id="1604901"/>
    <lineage>
        <taxon>Bacteria</taxon>
        <taxon>Bacillati</taxon>
        <taxon>Bacillota</taxon>
        <taxon>Clostridia</taxon>
        <taxon>Eubacteriales</taxon>
        <taxon>Clostridiaceae</taxon>
        <taxon>Inconstantimicrobium</taxon>
    </lineage>
</organism>
<dbReference type="EMBL" id="BROD01000001">
    <property type="protein sequence ID" value="GKX68584.1"/>
    <property type="molecule type" value="Genomic_DNA"/>
</dbReference>
<accession>A0ACB5RHP2</accession>
<evidence type="ECO:0000313" key="1">
    <source>
        <dbReference type="EMBL" id="GKX68584.1"/>
    </source>
</evidence>
<keyword evidence="2" id="KW-1185">Reference proteome</keyword>
<name>A0ACB5RHP2_9CLOT</name>
<proteinExistence type="predicted"/>
<comment type="caution">
    <text evidence="1">The sequence shown here is derived from an EMBL/GenBank/DDBJ whole genome shotgun (WGS) entry which is preliminary data.</text>
</comment>
<reference evidence="1" key="1">
    <citation type="journal article" date="2025" name="Int. J. Syst. Evol. Microbiol.">
        <title>Inconstantimicrobium mannanitabidum sp. nov., a novel member of the family Clostridiaceae isolated from anoxic soil under the treatment of reductive soil disinfestation.</title>
        <authorList>
            <person name="Ueki A."/>
            <person name="Tonouchi A."/>
            <person name="Honma S."/>
            <person name="Kaku N."/>
            <person name="Ueki K."/>
        </authorList>
    </citation>
    <scope>NUCLEOTIDE SEQUENCE</scope>
    <source>
        <strain evidence="1">TW13</strain>
    </source>
</reference>
<evidence type="ECO:0000313" key="2">
    <source>
        <dbReference type="Proteomes" id="UP001058074"/>
    </source>
</evidence>